<dbReference type="Pfam" id="PF26381">
    <property type="entry name" value="BREX_PglY_5th"/>
    <property type="match status" value="1"/>
</dbReference>
<dbReference type="Proteomes" id="UP001596203">
    <property type="component" value="Unassembled WGS sequence"/>
</dbReference>
<dbReference type="RefSeq" id="WP_377427596.1">
    <property type="nucleotide sequence ID" value="NZ_JBHSPR010000032.1"/>
</dbReference>
<dbReference type="EMBL" id="JBHSPR010000032">
    <property type="protein sequence ID" value="MFC6020424.1"/>
    <property type="molecule type" value="Genomic_DNA"/>
</dbReference>
<organism evidence="5 6">
    <name type="scientific">Plantactinospora solaniradicis</name>
    <dbReference type="NCBI Taxonomy" id="1723736"/>
    <lineage>
        <taxon>Bacteria</taxon>
        <taxon>Bacillati</taxon>
        <taxon>Actinomycetota</taxon>
        <taxon>Actinomycetes</taxon>
        <taxon>Micromonosporales</taxon>
        <taxon>Micromonosporaceae</taxon>
        <taxon>Plantactinospora</taxon>
    </lineage>
</organism>
<evidence type="ECO:0000259" key="3">
    <source>
        <dbReference type="Pfam" id="PF26381"/>
    </source>
</evidence>
<evidence type="ECO:0000313" key="6">
    <source>
        <dbReference type="Proteomes" id="UP001596203"/>
    </source>
</evidence>
<name>A0ABW1KHI6_9ACTN</name>
<evidence type="ECO:0000313" key="5">
    <source>
        <dbReference type="EMBL" id="MFC6020424.1"/>
    </source>
</evidence>
<evidence type="ECO:0000256" key="2">
    <source>
        <dbReference type="SAM" id="MobiDB-lite"/>
    </source>
</evidence>
<proteinExistence type="predicted"/>
<feature type="domain" description="ATPase PglY C-terminal" evidence="4">
    <location>
        <begin position="1015"/>
        <end position="1191"/>
    </location>
</feature>
<evidence type="ECO:0000259" key="4">
    <source>
        <dbReference type="Pfam" id="PF26382"/>
    </source>
</evidence>
<keyword evidence="1" id="KW-0175">Coiled coil</keyword>
<dbReference type="InterPro" id="IPR027417">
    <property type="entry name" value="P-loop_NTPase"/>
</dbReference>
<dbReference type="SUPFAM" id="SSF52540">
    <property type="entry name" value="P-loop containing nucleoside triphosphate hydrolases"/>
    <property type="match status" value="1"/>
</dbReference>
<feature type="domain" description="ATPase PglY 5th" evidence="3">
    <location>
        <begin position="872"/>
        <end position="971"/>
    </location>
</feature>
<feature type="coiled-coil region" evidence="1">
    <location>
        <begin position="1039"/>
        <end position="1066"/>
    </location>
</feature>
<protein>
    <recommendedName>
        <fullName evidence="7">Phage resistance protein</fullName>
    </recommendedName>
</protein>
<comment type="caution">
    <text evidence="5">The sequence shown here is derived from an EMBL/GenBank/DDBJ whole genome shotgun (WGS) entry which is preliminary data.</text>
</comment>
<dbReference type="Pfam" id="PF26382">
    <property type="entry name" value="BREX_PglY_6th"/>
    <property type="match status" value="1"/>
</dbReference>
<gene>
    <name evidence="5" type="ORF">ACFP2T_30175</name>
</gene>
<feature type="region of interest" description="Disordered" evidence="2">
    <location>
        <begin position="1179"/>
        <end position="1231"/>
    </location>
</feature>
<accession>A0ABW1KHI6</accession>
<reference evidence="6" key="1">
    <citation type="journal article" date="2019" name="Int. J. Syst. Evol. Microbiol.">
        <title>The Global Catalogue of Microorganisms (GCM) 10K type strain sequencing project: providing services to taxonomists for standard genome sequencing and annotation.</title>
        <authorList>
            <consortium name="The Broad Institute Genomics Platform"/>
            <consortium name="The Broad Institute Genome Sequencing Center for Infectious Disease"/>
            <person name="Wu L."/>
            <person name="Ma J."/>
        </authorList>
    </citation>
    <scope>NUCLEOTIDE SEQUENCE [LARGE SCALE GENOMIC DNA]</scope>
    <source>
        <strain evidence="6">ZS-35-S2</strain>
    </source>
</reference>
<dbReference type="InterPro" id="IPR058748">
    <property type="entry name" value="PglY_5th"/>
</dbReference>
<dbReference type="InterPro" id="IPR058747">
    <property type="entry name" value="PglY_C"/>
</dbReference>
<evidence type="ECO:0008006" key="7">
    <source>
        <dbReference type="Google" id="ProtNLM"/>
    </source>
</evidence>
<sequence length="1262" mass="140741">MPEQTPPPLLRDVIVIPESPSASDLVLKLAEGVTDPAETFKEYVIPPRLVDNFDQALRLIQNALATGASRAAYLHGSFGSGKSHFMAALHALLRSERAARNRVEFAPLLARHDVWLDGRKFLLVPYHMMGAKSLEQRVLGGYIEYVRKLHPEARIPAVHRTDALLDQSQHLRSQIGDEAFIAGLPGGEEDEWGDSDGWTSEKLDAAFAAAPLHDPTTVTPEDELRRKLVNDLLSTWQQGFFRNALEDKEGFVSLDRGLTEIAAHAKDLHYDGLVLFLDELILWLANSIGDQRFVAREIQKITNFVEGSEASRPIPVITFIARQRDLRELVGEDVTGAHDLAFHDTLNLASGRFDVITLEDRNLPQITRARVLKRVGEDEGASGPAEQAIDEAFERIKRVRSDVWDVLLGTDTGSGADQDSFQLTYPFSPAFLSTLVYVSSALQRNRTGLKLMRQMLVDRRDELRLGQLIPLGDLYDVLSRGGDQPFTERLKVEFETAQKLYQNRLRPYLMEHHNVGDDDLEQARRGEQLDRAVAARVRAFTGDDRIVKTLLLAALAPSVPALHDLTPRKLSALNHGSITSPIPGGEVGLIGRKIEQLAARFGEIKMLDGDGVRLELVGVDVGSVLNNARHLDSDGGRQNMVKRLLWEELGVSAADGYFDQANLVWRGSRRSIEVVYGNIRDADELREDAFHPFTPNAWRLIVDYPFDEGTHSPAEDRNRVLGFSFTTRTVCWIPATLTINRQNDLGRLVLLDALLSGSQAAQRFETAARHLSEDDRRRAHATLTNQRDALLVAMKGVLRQAYGVANKQAADVLTTYTDHLLSLSDPRELTLPVGAKLSAVLPWLADQMLGAQYPAHPDFDPDRRGEPLRVTDLKTALEYVRRAVESGEDRTEVDKKDRAVVRRIVNPLGLGVMHEAAYVLGRDWVEHFQRRASQEGIGGDLRVVDLRRWLDEPQPRGLEPPVAQLVMAAFAEQTDRTWIRHGAILTPQPELSAINDDLALRTPERPAEEDWTTARERAMHLFGFMGPTLARGRLVAMFVQDLSRQARQHREAAHRLVDELERHADRLGLDPAATAGRLHTAYAARDLLDGLDSRHRDIDIVQQLAQTDLGGPPERAGRSIRSANDVVQALRNTSWDNFDLLADLGQPWTTEAAEILSALRQAANDDELTTPLPAALNRARTRTTDLLRRVTRNQPRPVTRDPRPGPDTTSTPGGDPVRDPGPTEQGSVLVDGDDLNELVETLRKVAGRNPGSRLEVVWRVRR</sequence>
<keyword evidence="6" id="KW-1185">Reference proteome</keyword>
<evidence type="ECO:0000256" key="1">
    <source>
        <dbReference type="SAM" id="Coils"/>
    </source>
</evidence>